<name>A0A6J4L0P9_9CYAN</name>
<reference evidence="1" key="1">
    <citation type="submission" date="2020-02" db="EMBL/GenBank/DDBJ databases">
        <authorList>
            <person name="Meier V. D."/>
        </authorList>
    </citation>
    <scope>NUCLEOTIDE SEQUENCE</scope>
    <source>
        <strain evidence="1">AVDCRST_MAG84</strain>
    </source>
</reference>
<dbReference type="AlphaFoldDB" id="A0A6J4L0P9"/>
<organism evidence="1">
    <name type="scientific">uncultured Microcoleus sp</name>
    <dbReference type="NCBI Taxonomy" id="259945"/>
    <lineage>
        <taxon>Bacteria</taxon>
        <taxon>Bacillati</taxon>
        <taxon>Cyanobacteriota</taxon>
        <taxon>Cyanophyceae</taxon>
        <taxon>Oscillatoriophycideae</taxon>
        <taxon>Oscillatoriales</taxon>
        <taxon>Microcoleaceae</taxon>
        <taxon>Microcoleus</taxon>
        <taxon>environmental samples</taxon>
    </lineage>
</organism>
<evidence type="ECO:0000313" key="1">
    <source>
        <dbReference type="EMBL" id="CAA9320627.1"/>
    </source>
</evidence>
<proteinExistence type="predicted"/>
<sequence>MWIEFQKAVAVQVSIESSGFLAFIVFGKFRAQERPPR</sequence>
<dbReference type="EMBL" id="CADCTZ010000206">
    <property type="protein sequence ID" value="CAA9320627.1"/>
    <property type="molecule type" value="Genomic_DNA"/>
</dbReference>
<accession>A0A6J4L0P9</accession>
<protein>
    <submittedName>
        <fullName evidence="1">Uncharacterized protein</fullName>
    </submittedName>
</protein>
<gene>
    <name evidence="1" type="ORF">AVDCRST_MAG84-1326</name>
</gene>